<reference evidence="4" key="2">
    <citation type="submission" date="2021-04" db="EMBL/GenBank/DDBJ databases">
        <authorList>
            <person name="Dong X."/>
        </authorList>
    </citation>
    <scope>NUCLEOTIDE SEQUENCE</scope>
    <source>
        <strain evidence="4">ZWT</strain>
    </source>
</reference>
<feature type="chain" id="PRO_5039896120" evidence="2">
    <location>
        <begin position="20"/>
        <end position="350"/>
    </location>
</feature>
<dbReference type="RefSeq" id="WP_250857590.1">
    <property type="nucleotide sequence ID" value="NZ_JAGSOJ010000001.1"/>
</dbReference>
<evidence type="ECO:0000313" key="5">
    <source>
        <dbReference type="Proteomes" id="UP001056429"/>
    </source>
</evidence>
<evidence type="ECO:0000313" key="4">
    <source>
        <dbReference type="EMBL" id="MCM1988721.1"/>
    </source>
</evidence>
<dbReference type="Pfam" id="PF01497">
    <property type="entry name" value="Peripla_BP_2"/>
    <property type="match status" value="1"/>
</dbReference>
<gene>
    <name evidence="4" type="ORF">KDK92_03140</name>
</gene>
<evidence type="ECO:0000256" key="1">
    <source>
        <dbReference type="ARBA" id="ARBA00008814"/>
    </source>
</evidence>
<dbReference type="AlphaFoldDB" id="A0A9J6NXV2"/>
<proteinExistence type="inferred from homology"/>
<dbReference type="PROSITE" id="PS50983">
    <property type="entry name" value="FE_B12_PBP"/>
    <property type="match status" value="1"/>
</dbReference>
<evidence type="ECO:0000256" key="2">
    <source>
        <dbReference type="SAM" id="SignalP"/>
    </source>
</evidence>
<dbReference type="InterPro" id="IPR002491">
    <property type="entry name" value="ABC_transptr_periplasmic_BD"/>
</dbReference>
<dbReference type="PROSITE" id="PS51257">
    <property type="entry name" value="PROKAR_LIPOPROTEIN"/>
    <property type="match status" value="1"/>
</dbReference>
<dbReference type="PANTHER" id="PTHR30535">
    <property type="entry name" value="VITAMIN B12-BINDING PROTEIN"/>
    <property type="match status" value="1"/>
</dbReference>
<keyword evidence="2" id="KW-0732">Signal</keyword>
<dbReference type="PANTHER" id="PTHR30535:SF34">
    <property type="entry name" value="MOLYBDATE-BINDING PROTEIN MOLA"/>
    <property type="match status" value="1"/>
</dbReference>
<dbReference type="EMBL" id="JAGSOJ010000001">
    <property type="protein sequence ID" value="MCM1988721.1"/>
    <property type="molecule type" value="Genomic_DNA"/>
</dbReference>
<feature type="signal peptide" evidence="2">
    <location>
        <begin position="1"/>
        <end position="19"/>
    </location>
</feature>
<organism evidence="4 5">
    <name type="scientific">Oceanirhabdus seepicola</name>
    <dbReference type="NCBI Taxonomy" id="2828781"/>
    <lineage>
        <taxon>Bacteria</taxon>
        <taxon>Bacillati</taxon>
        <taxon>Bacillota</taxon>
        <taxon>Clostridia</taxon>
        <taxon>Eubacteriales</taxon>
        <taxon>Clostridiaceae</taxon>
        <taxon>Oceanirhabdus</taxon>
    </lineage>
</organism>
<sequence length="350" mass="39479">MKKLVSVVLTILLAVTVFTGCGNKVNKEVADNDKTSIENKESGDQKETSSGLSFDVPKYIISETEDSITYKDPLENEVNLKKKPERVIVLQNSILDLWYLAGGEAIARVKGETNVPEEAMDLETVGGAFSPSLEKILSLKPDLVILSSVTSKHRELKDALEENNIPALFINANNKPYKSFNETLYLFTRLTDKKDIFDSKIADIRNEIDLIKEKVEDEKKPKVAIIFSSTRSVSTELPSSLTGEILEMLNGENIVKETKVEGATKVDFSIERIIERDPDIIFITTMGDLEKVNKRIKEDIEGNEAWGSLRAVKEGKVYYLPKELFTYKPNERYPEAVEYIAKILYPEVFK</sequence>
<feature type="domain" description="Fe/B12 periplasmic-binding" evidence="3">
    <location>
        <begin position="86"/>
        <end position="348"/>
    </location>
</feature>
<dbReference type="Gene3D" id="3.40.50.1980">
    <property type="entry name" value="Nitrogenase molybdenum iron protein domain"/>
    <property type="match status" value="2"/>
</dbReference>
<reference evidence="4" key="1">
    <citation type="journal article" date="2021" name="mSystems">
        <title>Bacteria and Archaea Synergistically Convert Glycine Betaine to Biogenic Methane in the Formosa Cold Seep of the South China Sea.</title>
        <authorList>
            <person name="Li L."/>
            <person name="Zhang W."/>
            <person name="Zhang S."/>
            <person name="Song L."/>
            <person name="Sun Q."/>
            <person name="Zhang H."/>
            <person name="Xiang H."/>
            <person name="Dong X."/>
        </authorList>
    </citation>
    <scope>NUCLEOTIDE SEQUENCE</scope>
    <source>
        <strain evidence="4">ZWT</strain>
    </source>
</reference>
<keyword evidence="5" id="KW-1185">Reference proteome</keyword>
<accession>A0A9J6NXV2</accession>
<evidence type="ECO:0000259" key="3">
    <source>
        <dbReference type="PROSITE" id="PS50983"/>
    </source>
</evidence>
<name>A0A9J6NXV2_9CLOT</name>
<comment type="similarity">
    <text evidence="1">Belongs to the bacterial solute-binding protein 8 family.</text>
</comment>
<protein>
    <submittedName>
        <fullName evidence="4">ABC transporter substrate-binding protein</fullName>
    </submittedName>
</protein>
<comment type="caution">
    <text evidence="4">The sequence shown here is derived from an EMBL/GenBank/DDBJ whole genome shotgun (WGS) entry which is preliminary data.</text>
</comment>
<dbReference type="SUPFAM" id="SSF53807">
    <property type="entry name" value="Helical backbone' metal receptor"/>
    <property type="match status" value="1"/>
</dbReference>
<dbReference type="Proteomes" id="UP001056429">
    <property type="component" value="Unassembled WGS sequence"/>
</dbReference>
<dbReference type="InterPro" id="IPR050902">
    <property type="entry name" value="ABC_Transporter_SBP"/>
</dbReference>